<reference evidence="4" key="2">
    <citation type="submission" date="2025-08" db="UniProtKB">
        <authorList>
            <consortium name="Ensembl"/>
        </authorList>
    </citation>
    <scope>IDENTIFICATION</scope>
</reference>
<keyword evidence="2" id="KW-0175">Coiled coil</keyword>
<organism evidence="4 5">
    <name type="scientific">Melopsittacus undulatus</name>
    <name type="common">Budgerigar</name>
    <name type="synonym">Psittacus undulatus</name>
    <dbReference type="NCBI Taxonomy" id="13146"/>
    <lineage>
        <taxon>Eukaryota</taxon>
        <taxon>Metazoa</taxon>
        <taxon>Chordata</taxon>
        <taxon>Craniata</taxon>
        <taxon>Vertebrata</taxon>
        <taxon>Euteleostomi</taxon>
        <taxon>Archelosauria</taxon>
        <taxon>Archosauria</taxon>
        <taxon>Dinosauria</taxon>
        <taxon>Saurischia</taxon>
        <taxon>Theropoda</taxon>
        <taxon>Coelurosauria</taxon>
        <taxon>Aves</taxon>
        <taxon>Neognathae</taxon>
        <taxon>Neoaves</taxon>
        <taxon>Telluraves</taxon>
        <taxon>Australaves</taxon>
        <taxon>Psittaciformes</taxon>
        <taxon>Psittaculidae</taxon>
        <taxon>Melopsittacus</taxon>
    </lineage>
</organism>
<feature type="compositionally biased region" description="Polar residues" evidence="3">
    <location>
        <begin position="261"/>
        <end position="275"/>
    </location>
</feature>
<dbReference type="PANTHER" id="PTHR10933">
    <property type="entry name" value="IMMUNOGLOBULIN-BINDING PROTEIN 1"/>
    <property type="match status" value="1"/>
</dbReference>
<feature type="coiled-coil region" evidence="2">
    <location>
        <begin position="196"/>
        <end position="223"/>
    </location>
</feature>
<evidence type="ECO:0000256" key="2">
    <source>
        <dbReference type="SAM" id="Coils"/>
    </source>
</evidence>
<comment type="similarity">
    <text evidence="1">Belongs to the IGBP1/TAP42 family.</text>
</comment>
<dbReference type="Pfam" id="PF04177">
    <property type="entry name" value="TAP42"/>
    <property type="match status" value="1"/>
</dbReference>
<proteinExistence type="inferred from homology"/>
<evidence type="ECO:0000313" key="5">
    <source>
        <dbReference type="Proteomes" id="UP000694405"/>
    </source>
</evidence>
<dbReference type="InterPro" id="IPR007304">
    <property type="entry name" value="TAP46-like"/>
</dbReference>
<dbReference type="GO" id="GO:0051721">
    <property type="term" value="F:protein phosphatase 2A binding"/>
    <property type="evidence" value="ECO:0007669"/>
    <property type="project" value="TreeGrafter"/>
</dbReference>
<feature type="region of interest" description="Disordered" evidence="3">
    <location>
        <begin position="259"/>
        <end position="280"/>
    </location>
</feature>
<feature type="region of interest" description="Disordered" evidence="3">
    <location>
        <begin position="319"/>
        <end position="373"/>
    </location>
</feature>
<evidence type="ECO:0000256" key="1">
    <source>
        <dbReference type="ARBA" id="ARBA00034730"/>
    </source>
</evidence>
<sequence length="373" mass="41344">MAALSPCPHKMADGAEPLVTSGRDMLVAGSQPSMAEGAEEGQKLAELLAVGWQLWEELETDTAPSSGSPAVQEKVRQGLDVLRRVNAMVAQLELFSENEDLEEIASSDLKYLLLPALLGAMTLKQVDMSKRLEHLESARTLFWSFLKRCKSYGLGSFHLPPATSPTAEDGVGSPARRGPAAGQDELVAMATSRQAKIERYKQKKELENRLASLKNAVDSGQADEEQIRAFYILQTQKWINTSLEEIESVDQEIAILRSRGTAKQSSAPPHGTSRQVRPPMKPFILTRDAVQNKVFGAGYPSLPVMTVDDWYDQRRRQGVLSGQSTPAGLTDEELQKQEQKEEEDDEEALQKARNMDDWKDTHPRGYGNRHNMG</sequence>
<protein>
    <submittedName>
        <fullName evidence="4">Uncharacterized protein</fullName>
    </submittedName>
</protein>
<dbReference type="FunFam" id="1.25.40.540:FF:000003">
    <property type="entry name" value="Immunoglobulin (CD79A)-binding protein 1"/>
    <property type="match status" value="1"/>
</dbReference>
<keyword evidence="5" id="KW-1185">Reference proteome</keyword>
<dbReference type="Gene3D" id="1.25.40.540">
    <property type="entry name" value="TAP42-like family"/>
    <property type="match status" value="1"/>
</dbReference>
<name>A0A8V5HIG6_MELUD</name>
<reference evidence="4" key="3">
    <citation type="submission" date="2025-09" db="UniProtKB">
        <authorList>
            <consortium name="Ensembl"/>
        </authorList>
    </citation>
    <scope>IDENTIFICATION</scope>
</reference>
<dbReference type="AlphaFoldDB" id="A0A8V5HIG6"/>
<gene>
    <name evidence="4" type="primary">LOC115947273</name>
</gene>
<accession>A0A8V5HIG6</accession>
<dbReference type="GO" id="GO:0009966">
    <property type="term" value="P:regulation of signal transduction"/>
    <property type="evidence" value="ECO:0007669"/>
    <property type="project" value="InterPro"/>
</dbReference>
<dbReference type="GO" id="GO:0005829">
    <property type="term" value="C:cytosol"/>
    <property type="evidence" value="ECO:0007669"/>
    <property type="project" value="TreeGrafter"/>
</dbReference>
<feature type="compositionally biased region" description="Basic and acidic residues" evidence="3">
    <location>
        <begin position="348"/>
        <end position="363"/>
    </location>
</feature>
<evidence type="ECO:0000313" key="4">
    <source>
        <dbReference type="Ensembl" id="ENSMUNP00000030736.1"/>
    </source>
</evidence>
<reference evidence="4" key="1">
    <citation type="submission" date="2020-03" db="EMBL/GenBank/DDBJ databases">
        <title>Melopsittacus undulatus (budgerigar) genome, bMelUnd1, maternal haplotype with Z.</title>
        <authorList>
            <person name="Gedman G."/>
            <person name="Mountcastle J."/>
            <person name="Haase B."/>
            <person name="Formenti G."/>
            <person name="Wright T."/>
            <person name="Apodaca J."/>
            <person name="Pelan S."/>
            <person name="Chow W."/>
            <person name="Rhie A."/>
            <person name="Howe K."/>
            <person name="Fedrigo O."/>
            <person name="Jarvis E.D."/>
        </authorList>
    </citation>
    <scope>NUCLEOTIDE SEQUENCE [LARGE SCALE GENOMIC DNA]</scope>
</reference>
<dbReference type="Ensembl" id="ENSMUNT00000034062.1">
    <property type="protein sequence ID" value="ENSMUNP00000030736.1"/>
    <property type="gene ID" value="ENSMUNG00000019029.1"/>
</dbReference>
<dbReference type="Proteomes" id="UP000694405">
    <property type="component" value="Chromosome 6"/>
</dbReference>
<dbReference type="PANTHER" id="PTHR10933:SF9">
    <property type="entry name" value="IMMUNOGLOBULIN-BINDING PROTEIN 1"/>
    <property type="match status" value="1"/>
</dbReference>
<evidence type="ECO:0000256" key="3">
    <source>
        <dbReference type="SAM" id="MobiDB-lite"/>
    </source>
</evidence>
<dbReference type="GO" id="GO:0035303">
    <property type="term" value="P:regulation of dephosphorylation"/>
    <property type="evidence" value="ECO:0007669"/>
    <property type="project" value="TreeGrafter"/>
</dbReference>
<dbReference type="InterPro" id="IPR038511">
    <property type="entry name" value="TAP42/TAP46-like_sf"/>
</dbReference>